<evidence type="ECO:0000256" key="11">
    <source>
        <dbReference type="ARBA" id="ARBA00048679"/>
    </source>
</evidence>
<evidence type="ECO:0000313" key="13">
    <source>
        <dbReference type="EMBL" id="GFH50800.1"/>
    </source>
</evidence>
<dbReference type="PANTHER" id="PTHR47460:SF1">
    <property type="entry name" value="SERINE_THREONINE-PROTEIN KINASE-LIKE PROTEIN ACR4"/>
    <property type="match status" value="1"/>
</dbReference>
<dbReference type="Pfam" id="PF13540">
    <property type="entry name" value="RCC1_2"/>
    <property type="match status" value="2"/>
</dbReference>
<accession>A0AAD3CTJ1</accession>
<name>A0AAD3CTJ1_9STRA</name>
<dbReference type="PANTHER" id="PTHR47460">
    <property type="entry name" value="SERINE/THREONINE-PROTEIN KINASE-LIKE PROTEIN ACR4"/>
    <property type="match status" value="1"/>
</dbReference>
<reference evidence="13 14" key="1">
    <citation type="journal article" date="2021" name="Sci. Rep.">
        <title>The genome of the diatom Chaetoceros tenuissimus carries an ancient integrated fragment of an extant virus.</title>
        <authorList>
            <person name="Hongo Y."/>
            <person name="Kimura K."/>
            <person name="Takaki Y."/>
            <person name="Yoshida Y."/>
            <person name="Baba S."/>
            <person name="Kobayashi G."/>
            <person name="Nagasaki K."/>
            <person name="Hano T."/>
            <person name="Tomaru Y."/>
        </authorList>
    </citation>
    <scope>NUCLEOTIDE SEQUENCE [LARGE SCALE GENOMIC DNA]</scope>
    <source>
        <strain evidence="13 14">NIES-3715</strain>
    </source>
</reference>
<dbReference type="GO" id="GO:0004674">
    <property type="term" value="F:protein serine/threonine kinase activity"/>
    <property type="evidence" value="ECO:0007669"/>
    <property type="project" value="UniProtKB-KW"/>
</dbReference>
<evidence type="ECO:0000256" key="8">
    <source>
        <dbReference type="ARBA" id="ARBA00023170"/>
    </source>
</evidence>
<evidence type="ECO:0000256" key="1">
    <source>
        <dbReference type="ARBA" id="ARBA00004479"/>
    </source>
</evidence>
<comment type="caution">
    <text evidence="13">The sequence shown here is derived from an EMBL/GenBank/DDBJ whole genome shotgun (WGS) entry which is preliminary data.</text>
</comment>
<sequence length="286" mass="31718">MFRSPLLLILQLFIIESIAKSTSLSCGYSHTCLIKASESSHGGPIECWGENLKGETNPPNEIFQQVTSGHMFSCALTMHSTVQCWGDIQNVPVNTKFQSITAGRMHACGITFSNEIYCFGRNEHGETVPPKKRSLYKQVACGYSNSCALTRDGFVECWGRMKGHALPQTKLKTISAKRERYCGVDMDGNVVCWGSSNREKCEDRQGQYLDVSVGIKEVCALHHNNTLDCWGAMQSVVPYNQTAEYHQISMGVDHACAVKLDGHVICFHNGPNYNLHEAPLGMALEF</sequence>
<evidence type="ECO:0000256" key="3">
    <source>
        <dbReference type="ARBA" id="ARBA00022692"/>
    </source>
</evidence>
<organism evidence="13 14">
    <name type="scientific">Chaetoceros tenuissimus</name>
    <dbReference type="NCBI Taxonomy" id="426638"/>
    <lineage>
        <taxon>Eukaryota</taxon>
        <taxon>Sar</taxon>
        <taxon>Stramenopiles</taxon>
        <taxon>Ochrophyta</taxon>
        <taxon>Bacillariophyta</taxon>
        <taxon>Coscinodiscophyceae</taxon>
        <taxon>Chaetocerotophycidae</taxon>
        <taxon>Chaetocerotales</taxon>
        <taxon>Chaetocerotaceae</taxon>
        <taxon>Chaetoceros</taxon>
    </lineage>
</organism>
<comment type="subcellular location">
    <subcellularLocation>
        <location evidence="1">Membrane</location>
        <topology evidence="1">Single-pass type I membrane protein</topology>
    </subcellularLocation>
</comment>
<keyword evidence="5" id="KW-1133">Transmembrane helix</keyword>
<comment type="catalytic activity">
    <reaction evidence="11">
        <text>L-seryl-[protein] + ATP = O-phospho-L-seryl-[protein] + ADP + H(+)</text>
        <dbReference type="Rhea" id="RHEA:17989"/>
        <dbReference type="Rhea" id="RHEA-COMP:9863"/>
        <dbReference type="Rhea" id="RHEA-COMP:11604"/>
        <dbReference type="ChEBI" id="CHEBI:15378"/>
        <dbReference type="ChEBI" id="CHEBI:29999"/>
        <dbReference type="ChEBI" id="CHEBI:30616"/>
        <dbReference type="ChEBI" id="CHEBI:83421"/>
        <dbReference type="ChEBI" id="CHEBI:456216"/>
        <dbReference type="EC" id="2.7.11.1"/>
    </reaction>
</comment>
<keyword evidence="14" id="KW-1185">Reference proteome</keyword>
<comment type="catalytic activity">
    <reaction evidence="10">
        <text>L-threonyl-[protein] + ATP = O-phospho-L-threonyl-[protein] + ADP + H(+)</text>
        <dbReference type="Rhea" id="RHEA:46608"/>
        <dbReference type="Rhea" id="RHEA-COMP:11060"/>
        <dbReference type="Rhea" id="RHEA-COMP:11605"/>
        <dbReference type="ChEBI" id="CHEBI:15378"/>
        <dbReference type="ChEBI" id="CHEBI:30013"/>
        <dbReference type="ChEBI" id="CHEBI:30616"/>
        <dbReference type="ChEBI" id="CHEBI:61977"/>
        <dbReference type="ChEBI" id="CHEBI:456216"/>
        <dbReference type="EC" id="2.7.11.1"/>
    </reaction>
</comment>
<feature type="chain" id="PRO_5042168915" description="non-specific serine/threonine protein kinase" evidence="12">
    <location>
        <begin position="22"/>
        <end position="286"/>
    </location>
</feature>
<dbReference type="EC" id="2.7.11.1" evidence="2"/>
<dbReference type="SUPFAM" id="SSF50985">
    <property type="entry name" value="RCC1/BLIP-II"/>
    <property type="match status" value="1"/>
</dbReference>
<evidence type="ECO:0000256" key="7">
    <source>
        <dbReference type="ARBA" id="ARBA00023157"/>
    </source>
</evidence>
<dbReference type="AlphaFoldDB" id="A0AAD3CTJ1"/>
<evidence type="ECO:0000256" key="5">
    <source>
        <dbReference type="ARBA" id="ARBA00022989"/>
    </source>
</evidence>
<evidence type="ECO:0000256" key="4">
    <source>
        <dbReference type="ARBA" id="ARBA00022729"/>
    </source>
</evidence>
<evidence type="ECO:0000313" key="14">
    <source>
        <dbReference type="Proteomes" id="UP001054902"/>
    </source>
</evidence>
<dbReference type="Proteomes" id="UP001054902">
    <property type="component" value="Unassembled WGS sequence"/>
</dbReference>
<evidence type="ECO:0000256" key="6">
    <source>
        <dbReference type="ARBA" id="ARBA00023136"/>
    </source>
</evidence>
<evidence type="ECO:0000256" key="12">
    <source>
        <dbReference type="SAM" id="SignalP"/>
    </source>
</evidence>
<keyword evidence="3" id="KW-0812">Transmembrane</keyword>
<evidence type="ECO:0000256" key="2">
    <source>
        <dbReference type="ARBA" id="ARBA00012513"/>
    </source>
</evidence>
<proteinExistence type="predicted"/>
<gene>
    <name evidence="13" type="ORF">CTEN210_07276</name>
</gene>
<dbReference type="GO" id="GO:0016020">
    <property type="term" value="C:membrane"/>
    <property type="evidence" value="ECO:0007669"/>
    <property type="project" value="UniProtKB-SubCell"/>
</dbReference>
<keyword evidence="8" id="KW-0675">Receptor</keyword>
<dbReference type="EMBL" id="BLLK01000040">
    <property type="protein sequence ID" value="GFH50800.1"/>
    <property type="molecule type" value="Genomic_DNA"/>
</dbReference>
<keyword evidence="4 12" id="KW-0732">Signal</keyword>
<dbReference type="InterPro" id="IPR009091">
    <property type="entry name" value="RCC1/BLIP-II"/>
</dbReference>
<feature type="signal peptide" evidence="12">
    <location>
        <begin position="1"/>
        <end position="21"/>
    </location>
</feature>
<protein>
    <recommendedName>
        <fullName evidence="2">non-specific serine/threonine protein kinase</fullName>
        <ecNumber evidence="2">2.7.11.1</ecNumber>
    </recommendedName>
</protein>
<keyword evidence="6" id="KW-0472">Membrane</keyword>
<keyword evidence="9" id="KW-0325">Glycoprotein</keyword>
<evidence type="ECO:0000256" key="10">
    <source>
        <dbReference type="ARBA" id="ARBA00047899"/>
    </source>
</evidence>
<dbReference type="Gene3D" id="2.130.10.30">
    <property type="entry name" value="Regulator of chromosome condensation 1/beta-lactamase-inhibitor protein II"/>
    <property type="match status" value="2"/>
</dbReference>
<keyword evidence="7" id="KW-1015">Disulfide bond</keyword>
<evidence type="ECO:0000256" key="9">
    <source>
        <dbReference type="ARBA" id="ARBA00023180"/>
    </source>
</evidence>